<keyword evidence="4" id="KW-0564">Palmitate</keyword>
<dbReference type="PROSITE" id="PS50859">
    <property type="entry name" value="LONGIN"/>
    <property type="match status" value="1"/>
</dbReference>
<keyword evidence="10" id="KW-1185">Reference proteome</keyword>
<comment type="caution">
    <text evidence="9">The sequence shown here is derived from an EMBL/GenBank/DDBJ whole genome shotgun (WGS) entry which is preliminary data.</text>
</comment>
<dbReference type="GO" id="GO:0006888">
    <property type="term" value="P:endoplasmic reticulum to Golgi vesicle-mediated transport"/>
    <property type="evidence" value="ECO:0007669"/>
    <property type="project" value="TreeGrafter"/>
</dbReference>
<accession>A0AAN7K4U7</accession>
<dbReference type="PANTHER" id="PTHR45806:SF1">
    <property type="entry name" value="SYNAPTOBREVIN HOMOLOG YKT6"/>
    <property type="match status" value="1"/>
</dbReference>
<dbReference type="Gene3D" id="3.30.450.50">
    <property type="entry name" value="Longin domain"/>
    <property type="match status" value="1"/>
</dbReference>
<dbReference type="SUPFAM" id="SSF64356">
    <property type="entry name" value="SNARE-like"/>
    <property type="match status" value="1"/>
</dbReference>
<dbReference type="SMART" id="SM01270">
    <property type="entry name" value="Longin"/>
    <property type="match status" value="1"/>
</dbReference>
<gene>
    <name evidence="9" type="ORF">SAY87_018869</name>
</gene>
<evidence type="ECO:0000256" key="1">
    <source>
        <dbReference type="ARBA" id="ARBA00008025"/>
    </source>
</evidence>
<evidence type="ECO:0000256" key="4">
    <source>
        <dbReference type="ARBA" id="ARBA00023139"/>
    </source>
</evidence>
<protein>
    <recommendedName>
        <fullName evidence="8">Longin domain-containing protein</fullName>
    </recommendedName>
</protein>
<organism evidence="9 10">
    <name type="scientific">Trapa incisa</name>
    <dbReference type="NCBI Taxonomy" id="236973"/>
    <lineage>
        <taxon>Eukaryota</taxon>
        <taxon>Viridiplantae</taxon>
        <taxon>Streptophyta</taxon>
        <taxon>Embryophyta</taxon>
        <taxon>Tracheophyta</taxon>
        <taxon>Spermatophyta</taxon>
        <taxon>Magnoliopsida</taxon>
        <taxon>eudicotyledons</taxon>
        <taxon>Gunneridae</taxon>
        <taxon>Pentapetalae</taxon>
        <taxon>rosids</taxon>
        <taxon>malvids</taxon>
        <taxon>Myrtales</taxon>
        <taxon>Lythraceae</taxon>
        <taxon>Trapa</taxon>
    </lineage>
</organism>
<dbReference type="Pfam" id="PF13774">
    <property type="entry name" value="Longin"/>
    <property type="match status" value="1"/>
</dbReference>
<evidence type="ECO:0000313" key="9">
    <source>
        <dbReference type="EMBL" id="KAK4757568.1"/>
    </source>
</evidence>
<comment type="subcellular location">
    <subcellularLocation>
        <location evidence="7">Endomembrane system</location>
        <topology evidence="7">Lipid-anchor</topology>
        <orientation evidence="7">Cytoplasmic side</orientation>
    </subcellularLocation>
</comment>
<evidence type="ECO:0000256" key="6">
    <source>
        <dbReference type="ARBA" id="ARBA00023289"/>
    </source>
</evidence>
<evidence type="ECO:0000259" key="8">
    <source>
        <dbReference type="PROSITE" id="PS50859"/>
    </source>
</evidence>
<dbReference type="AlphaFoldDB" id="A0AAN7K4U7"/>
<sequence>MVLLVSLYETGVEGLEFVVSSFVRGQWRKSLATMNEVSAWIFGSSSVLQCISTNTWGYYPLVFLAAPDLRPLHHPNFQYLDDILSEERERERERPEQYRRNGGMKITALLVLKVNGDGSDPVILSNASDVSHFGYFQRSSVKEFIVFVGRTVAKRTQPGQRQSVQHEEYKVHAYNKNGLCTVGFMDDHYPVRSAFSLLNQVLDEYLKSFGDSWRSAQADNTQPWPYLNEALTKYQDPAEADKLLKIQRELDETKIILVTHSFNHHLALALFSLYIRVSQTSLLFFHSTKPSIACLLEVRDWTVLLRRVQISVQPHRCSTSKRRKPISAALSCKDSNTRVHTADHAVEETRQDMFVDVLFG</sequence>
<keyword evidence="3" id="KW-0472">Membrane</keyword>
<evidence type="ECO:0000256" key="2">
    <source>
        <dbReference type="ARBA" id="ARBA00022481"/>
    </source>
</evidence>
<evidence type="ECO:0000256" key="3">
    <source>
        <dbReference type="ARBA" id="ARBA00023136"/>
    </source>
</evidence>
<name>A0AAN7K4U7_9MYRT</name>
<dbReference type="CDD" id="cd14824">
    <property type="entry name" value="Longin"/>
    <property type="match status" value="1"/>
</dbReference>
<evidence type="ECO:0000313" key="10">
    <source>
        <dbReference type="Proteomes" id="UP001345219"/>
    </source>
</evidence>
<dbReference type="InterPro" id="IPR010908">
    <property type="entry name" value="Longin_dom"/>
</dbReference>
<keyword evidence="5" id="KW-0449">Lipoprotein</keyword>
<dbReference type="GO" id="GO:0005484">
    <property type="term" value="F:SNAP receptor activity"/>
    <property type="evidence" value="ECO:0007669"/>
    <property type="project" value="TreeGrafter"/>
</dbReference>
<evidence type="ECO:0000256" key="7">
    <source>
        <dbReference type="ARBA" id="ARBA00046278"/>
    </source>
</evidence>
<keyword evidence="2" id="KW-0488">Methylation</keyword>
<dbReference type="Proteomes" id="UP001345219">
    <property type="component" value="Chromosome 15"/>
</dbReference>
<dbReference type="EMBL" id="JAXIOK010000012">
    <property type="protein sequence ID" value="KAK4757568.1"/>
    <property type="molecule type" value="Genomic_DNA"/>
</dbReference>
<evidence type="ECO:0000256" key="5">
    <source>
        <dbReference type="ARBA" id="ARBA00023288"/>
    </source>
</evidence>
<dbReference type="InterPro" id="IPR011012">
    <property type="entry name" value="Longin-like_dom_sf"/>
</dbReference>
<reference evidence="9 10" key="1">
    <citation type="journal article" date="2023" name="Hortic Res">
        <title>Pangenome of water caltrop reveals structural variations and asymmetric subgenome divergence after allopolyploidization.</title>
        <authorList>
            <person name="Zhang X."/>
            <person name="Chen Y."/>
            <person name="Wang L."/>
            <person name="Yuan Y."/>
            <person name="Fang M."/>
            <person name="Shi L."/>
            <person name="Lu R."/>
            <person name="Comes H.P."/>
            <person name="Ma Y."/>
            <person name="Chen Y."/>
            <person name="Huang G."/>
            <person name="Zhou Y."/>
            <person name="Zheng Z."/>
            <person name="Qiu Y."/>
        </authorList>
    </citation>
    <scope>NUCLEOTIDE SEQUENCE [LARGE SCALE GENOMIC DNA]</scope>
    <source>
        <tissue evidence="9">Roots</tissue>
    </source>
</reference>
<dbReference type="PANTHER" id="PTHR45806">
    <property type="entry name" value="SYNAPTOBREVIN HOMOLOG YKT6"/>
    <property type="match status" value="1"/>
</dbReference>
<dbReference type="GO" id="GO:0005794">
    <property type="term" value="C:Golgi apparatus"/>
    <property type="evidence" value="ECO:0007669"/>
    <property type="project" value="TreeGrafter"/>
</dbReference>
<proteinExistence type="inferred from homology"/>
<feature type="domain" description="Longin" evidence="8">
    <location>
        <begin position="110"/>
        <end position="244"/>
    </location>
</feature>
<comment type="similarity">
    <text evidence="1">Belongs to the synaptobrevin family.</text>
</comment>
<keyword evidence="6" id="KW-0636">Prenylation</keyword>